<dbReference type="InterPro" id="IPR027786">
    <property type="entry name" value="Nse4/EID"/>
</dbReference>
<dbReference type="InterPro" id="IPR014854">
    <property type="entry name" value="Nse4_C"/>
</dbReference>
<dbReference type="AlphaFoldDB" id="A0A336LPW4"/>
<keyword evidence="3 7" id="KW-0227">DNA damage</keyword>
<comment type="subunit">
    <text evidence="7">Component of the SMC5-SMC6 complex.</text>
</comment>
<dbReference type="PANTHER" id="PTHR16140:SF0">
    <property type="entry name" value="NON-STRUCTURAL MAINTENANCE OF CHROMOSOMES ELEMENT 4"/>
    <property type="match status" value="1"/>
</dbReference>
<accession>A0A336LPW4</accession>
<dbReference type="GO" id="GO:0030915">
    <property type="term" value="C:Smc5-Smc6 complex"/>
    <property type="evidence" value="ECO:0007669"/>
    <property type="project" value="UniProtKB-UniRule"/>
</dbReference>
<proteinExistence type="inferred from homology"/>
<comment type="similarity">
    <text evidence="2 7">Belongs to the NSE4 family.</text>
</comment>
<organism evidence="10">
    <name type="scientific">Culicoides sonorensis</name>
    <name type="common">Biting midge</name>
    <dbReference type="NCBI Taxonomy" id="179676"/>
    <lineage>
        <taxon>Eukaryota</taxon>
        <taxon>Metazoa</taxon>
        <taxon>Ecdysozoa</taxon>
        <taxon>Arthropoda</taxon>
        <taxon>Hexapoda</taxon>
        <taxon>Insecta</taxon>
        <taxon>Pterygota</taxon>
        <taxon>Neoptera</taxon>
        <taxon>Endopterygota</taxon>
        <taxon>Diptera</taxon>
        <taxon>Nematocera</taxon>
        <taxon>Chironomoidea</taxon>
        <taxon>Ceratopogonidae</taxon>
        <taxon>Ceratopogoninae</taxon>
        <taxon>Culicoides</taxon>
        <taxon>Monoculicoides</taxon>
    </lineage>
</organism>
<keyword evidence="6 7" id="KW-0539">Nucleus</keyword>
<dbReference type="OMA" id="PMINITA"/>
<dbReference type="PANTHER" id="PTHR16140">
    <property type="entry name" value="NON-STRUCTURAL MAINTENANCE OF CHROMOSOMES ELEMENT 4"/>
    <property type="match status" value="1"/>
</dbReference>
<comment type="subcellular location">
    <subcellularLocation>
        <location evidence="1 7">Nucleus</location>
    </subcellularLocation>
</comment>
<dbReference type="GO" id="GO:0005634">
    <property type="term" value="C:nucleus"/>
    <property type="evidence" value="ECO:0007669"/>
    <property type="project" value="UniProtKB-SubCell"/>
</dbReference>
<evidence type="ECO:0000256" key="4">
    <source>
        <dbReference type="ARBA" id="ARBA00023172"/>
    </source>
</evidence>
<dbReference type="EMBL" id="UFQT01000041">
    <property type="protein sequence ID" value="SSX18683.1"/>
    <property type="molecule type" value="Genomic_DNA"/>
</dbReference>
<dbReference type="EMBL" id="UFQS01000041">
    <property type="protein sequence ID" value="SSW98297.1"/>
    <property type="molecule type" value="Genomic_DNA"/>
</dbReference>
<evidence type="ECO:0000313" key="9">
    <source>
        <dbReference type="EMBL" id="SSW98297.1"/>
    </source>
</evidence>
<gene>
    <name evidence="10" type="primary">CSON010374</name>
</gene>
<evidence type="ECO:0000313" key="10">
    <source>
        <dbReference type="EMBL" id="SSX18683.1"/>
    </source>
</evidence>
<dbReference type="Pfam" id="PF08743">
    <property type="entry name" value="Nse4_C"/>
    <property type="match status" value="1"/>
</dbReference>
<protein>
    <recommendedName>
        <fullName evidence="7">Non-structural maintenance of chromosomes element 4</fullName>
    </recommendedName>
</protein>
<keyword evidence="4 7" id="KW-0233">DNA recombination</keyword>
<reference evidence="10" key="2">
    <citation type="submission" date="2018-07" db="EMBL/GenBank/DDBJ databases">
        <authorList>
            <person name="Quirk P.G."/>
            <person name="Krulwich T.A."/>
        </authorList>
    </citation>
    <scope>NUCLEOTIDE SEQUENCE</scope>
</reference>
<evidence type="ECO:0000259" key="8">
    <source>
        <dbReference type="Pfam" id="PF08743"/>
    </source>
</evidence>
<sequence>MFLIQKKIVLNKIKENHKIMPRSKKSQANQNVSSSDAYMTDTLNATFERRRQYKDLLVRGARLNERVDNNECSNTLKEVKSLIENSNKISKENNETAEETAGKTLINASENVMDATVMKMGHEILGTVANKLGHIEFAEEVYAAKVLEIVGDGRDRNWNLFGEKILKAMKVPRYTPTMLGTFDATTEPIMKSKKERIMRQKAAATEVKRPEKVSTLKKEEKGVELLSTVMKKIVEEYNRRKAPIHYYELILDPDDFMITIDNAFQVAFLVRDNRIGITLGDDNEPYVYVPTQEEIEVKKRDLKTTQGVVGLNYAKWMETKKMYPHIEEPILKINRGDFVPLSQTQTQMN</sequence>
<evidence type="ECO:0000256" key="1">
    <source>
        <dbReference type="ARBA" id="ARBA00004123"/>
    </source>
</evidence>
<dbReference type="GO" id="GO:0006310">
    <property type="term" value="P:DNA recombination"/>
    <property type="evidence" value="ECO:0007669"/>
    <property type="project" value="UniProtKB-UniRule"/>
</dbReference>
<evidence type="ECO:0000256" key="5">
    <source>
        <dbReference type="ARBA" id="ARBA00023204"/>
    </source>
</evidence>
<name>A0A336LPW4_CULSO</name>
<evidence type="ECO:0000256" key="6">
    <source>
        <dbReference type="ARBA" id="ARBA00023242"/>
    </source>
</evidence>
<dbReference type="GO" id="GO:0006281">
    <property type="term" value="P:DNA repair"/>
    <property type="evidence" value="ECO:0007669"/>
    <property type="project" value="UniProtKB-UniRule"/>
</dbReference>
<reference evidence="9" key="1">
    <citation type="submission" date="2018-04" db="EMBL/GenBank/DDBJ databases">
        <authorList>
            <person name="Go L.Y."/>
            <person name="Mitchell J.A."/>
        </authorList>
    </citation>
    <scope>NUCLEOTIDE SEQUENCE</scope>
    <source>
        <tissue evidence="9">Whole organism</tissue>
    </source>
</reference>
<evidence type="ECO:0000256" key="3">
    <source>
        <dbReference type="ARBA" id="ARBA00022763"/>
    </source>
</evidence>
<evidence type="ECO:0000256" key="2">
    <source>
        <dbReference type="ARBA" id="ARBA00008997"/>
    </source>
</evidence>
<evidence type="ECO:0000256" key="7">
    <source>
        <dbReference type="RuleBase" id="RU365071"/>
    </source>
</evidence>
<dbReference type="VEuPathDB" id="VectorBase:CSON010374"/>
<comment type="function">
    <text evidence="7">Component of the SMC5-SMC6 complex, that promotes sister chromatid alignment after DNA damage and facilitates double-stranded DNA breaks (DSBs) repair via homologous recombination between sister chromatids.</text>
</comment>
<keyword evidence="5 7" id="KW-0234">DNA repair</keyword>
<feature type="domain" description="Non-structural maintenance of chromosome element 4 C-terminal" evidence="8">
    <location>
        <begin position="243"/>
        <end position="330"/>
    </location>
</feature>